<protein>
    <recommendedName>
        <fullName evidence="8">Peptidase S1 domain-containing protein</fullName>
    </recommendedName>
</protein>
<dbReference type="OrthoDB" id="5565075at2759"/>
<evidence type="ECO:0000256" key="7">
    <source>
        <dbReference type="SAM" id="SignalP"/>
    </source>
</evidence>
<sequence length="276" mass="30394">MNTIIFGLLTASVVASAIPLESPEEDFSQFFGSSRIVGGQDAPDNYAPYQVALVFGRESYPSLMCSGSIVSRRHVMTAAHCIDPFIWRGELLETFHARVGSNLWQTGGYTIRFKDYRNHPRWDPFDIKYDVGILFLASPLKLGERVAVIALKYQWVDGGENAFVTGWGLTSAWGHLPYELQLLDVTTISPEECAAGVLAAGQGWPTPPINPRAEICTFHSVGHGMCNGDSGSALVSQKDRKQIGIVSWGFPCAIGAPDVHTRIYEMKNFIEPILKK</sequence>
<dbReference type="AlphaFoldDB" id="A0A921ZRE1"/>
<evidence type="ECO:0000256" key="1">
    <source>
        <dbReference type="ARBA" id="ARBA00007664"/>
    </source>
</evidence>
<evidence type="ECO:0000259" key="8">
    <source>
        <dbReference type="PROSITE" id="PS50240"/>
    </source>
</evidence>
<accession>A0A921ZRE1</accession>
<keyword evidence="5" id="KW-1015">Disulfide bond</keyword>
<evidence type="ECO:0000256" key="4">
    <source>
        <dbReference type="ARBA" id="ARBA00022825"/>
    </source>
</evidence>
<evidence type="ECO:0000313" key="9">
    <source>
        <dbReference type="EMBL" id="KAG6462039.1"/>
    </source>
</evidence>
<feature type="domain" description="Peptidase S1" evidence="8">
    <location>
        <begin position="36"/>
        <end position="275"/>
    </location>
</feature>
<keyword evidence="4 6" id="KW-0720">Serine protease</keyword>
<evidence type="ECO:0000256" key="6">
    <source>
        <dbReference type="RuleBase" id="RU363034"/>
    </source>
</evidence>
<organism evidence="9 10">
    <name type="scientific">Manduca sexta</name>
    <name type="common">Tobacco hawkmoth</name>
    <name type="synonym">Tobacco hornworm</name>
    <dbReference type="NCBI Taxonomy" id="7130"/>
    <lineage>
        <taxon>Eukaryota</taxon>
        <taxon>Metazoa</taxon>
        <taxon>Ecdysozoa</taxon>
        <taxon>Arthropoda</taxon>
        <taxon>Hexapoda</taxon>
        <taxon>Insecta</taxon>
        <taxon>Pterygota</taxon>
        <taxon>Neoptera</taxon>
        <taxon>Endopterygota</taxon>
        <taxon>Lepidoptera</taxon>
        <taxon>Glossata</taxon>
        <taxon>Ditrysia</taxon>
        <taxon>Bombycoidea</taxon>
        <taxon>Sphingidae</taxon>
        <taxon>Sphinginae</taxon>
        <taxon>Sphingini</taxon>
        <taxon>Manduca</taxon>
    </lineage>
</organism>
<dbReference type="PROSITE" id="PS00135">
    <property type="entry name" value="TRYPSIN_SER"/>
    <property type="match status" value="1"/>
</dbReference>
<dbReference type="InterPro" id="IPR018114">
    <property type="entry name" value="TRYPSIN_HIS"/>
</dbReference>
<dbReference type="PRINTS" id="PR00722">
    <property type="entry name" value="CHYMOTRYPSIN"/>
</dbReference>
<comment type="similarity">
    <text evidence="1">Belongs to the peptidase S1 family.</text>
</comment>
<feature type="chain" id="PRO_5038276658" description="Peptidase S1 domain-containing protein" evidence="7">
    <location>
        <begin position="18"/>
        <end position="276"/>
    </location>
</feature>
<dbReference type="InterPro" id="IPR001314">
    <property type="entry name" value="Peptidase_S1A"/>
</dbReference>
<dbReference type="EMBL" id="JH668804">
    <property type="protein sequence ID" value="KAG6462039.1"/>
    <property type="molecule type" value="Genomic_DNA"/>
</dbReference>
<dbReference type="Proteomes" id="UP000791440">
    <property type="component" value="Unassembled WGS sequence"/>
</dbReference>
<dbReference type="EMBL" id="JH668804">
    <property type="protein sequence ID" value="KAG6462038.1"/>
    <property type="molecule type" value="Genomic_DNA"/>
</dbReference>
<dbReference type="InterPro" id="IPR043504">
    <property type="entry name" value="Peptidase_S1_PA_chymotrypsin"/>
</dbReference>
<dbReference type="PROSITE" id="PS50240">
    <property type="entry name" value="TRYPSIN_DOM"/>
    <property type="match status" value="1"/>
</dbReference>
<gene>
    <name evidence="9" type="ORF">O3G_MSEX013020</name>
</gene>
<proteinExistence type="inferred from homology"/>
<feature type="signal peptide" evidence="7">
    <location>
        <begin position="1"/>
        <end position="17"/>
    </location>
</feature>
<keyword evidence="3 6" id="KW-0378">Hydrolase</keyword>
<dbReference type="InterPro" id="IPR001254">
    <property type="entry name" value="Trypsin_dom"/>
</dbReference>
<dbReference type="Pfam" id="PF00089">
    <property type="entry name" value="Trypsin"/>
    <property type="match status" value="1"/>
</dbReference>
<comment type="caution">
    <text evidence="9">The sequence shown here is derived from an EMBL/GenBank/DDBJ whole genome shotgun (WGS) entry which is preliminary data.</text>
</comment>
<dbReference type="SUPFAM" id="SSF50494">
    <property type="entry name" value="Trypsin-like serine proteases"/>
    <property type="match status" value="1"/>
</dbReference>
<name>A0A921ZRE1_MANSE</name>
<dbReference type="GO" id="GO:0004252">
    <property type="term" value="F:serine-type endopeptidase activity"/>
    <property type="evidence" value="ECO:0007669"/>
    <property type="project" value="InterPro"/>
</dbReference>
<dbReference type="InterPro" id="IPR009003">
    <property type="entry name" value="Peptidase_S1_PA"/>
</dbReference>
<dbReference type="InterPro" id="IPR033116">
    <property type="entry name" value="TRYPSIN_SER"/>
</dbReference>
<dbReference type="PROSITE" id="PS00134">
    <property type="entry name" value="TRYPSIN_HIS"/>
    <property type="match status" value="1"/>
</dbReference>
<reference evidence="9" key="2">
    <citation type="submission" date="2020-12" db="EMBL/GenBank/DDBJ databases">
        <authorList>
            <person name="Kanost M."/>
        </authorList>
    </citation>
    <scope>NUCLEOTIDE SEQUENCE</scope>
</reference>
<keyword evidence="7" id="KW-0732">Signal</keyword>
<dbReference type="GO" id="GO:0006508">
    <property type="term" value="P:proteolysis"/>
    <property type="evidence" value="ECO:0007669"/>
    <property type="project" value="UniProtKB-KW"/>
</dbReference>
<keyword evidence="10" id="KW-1185">Reference proteome</keyword>
<evidence type="ECO:0000256" key="2">
    <source>
        <dbReference type="ARBA" id="ARBA00022670"/>
    </source>
</evidence>
<evidence type="ECO:0000313" key="10">
    <source>
        <dbReference type="Proteomes" id="UP000791440"/>
    </source>
</evidence>
<evidence type="ECO:0000256" key="3">
    <source>
        <dbReference type="ARBA" id="ARBA00022801"/>
    </source>
</evidence>
<dbReference type="SMART" id="SM00020">
    <property type="entry name" value="Tryp_SPc"/>
    <property type="match status" value="1"/>
</dbReference>
<keyword evidence="2 6" id="KW-0645">Protease</keyword>
<dbReference type="Gene3D" id="2.40.10.10">
    <property type="entry name" value="Trypsin-like serine proteases"/>
    <property type="match status" value="2"/>
</dbReference>
<dbReference type="CDD" id="cd00190">
    <property type="entry name" value="Tryp_SPc"/>
    <property type="match status" value="1"/>
</dbReference>
<evidence type="ECO:0000256" key="5">
    <source>
        <dbReference type="ARBA" id="ARBA00023157"/>
    </source>
</evidence>
<dbReference type="InterPro" id="IPR050430">
    <property type="entry name" value="Peptidase_S1"/>
</dbReference>
<reference evidence="9" key="1">
    <citation type="journal article" date="2016" name="Insect Biochem. Mol. Biol.">
        <title>Multifaceted biological insights from a draft genome sequence of the tobacco hornworm moth, Manduca sexta.</title>
        <authorList>
            <person name="Kanost M.R."/>
            <person name="Arrese E.L."/>
            <person name="Cao X."/>
            <person name="Chen Y.R."/>
            <person name="Chellapilla S."/>
            <person name="Goldsmith M.R."/>
            <person name="Grosse-Wilde E."/>
            <person name="Heckel D.G."/>
            <person name="Herndon N."/>
            <person name="Jiang H."/>
            <person name="Papanicolaou A."/>
            <person name="Qu J."/>
            <person name="Soulages J.L."/>
            <person name="Vogel H."/>
            <person name="Walters J."/>
            <person name="Waterhouse R.M."/>
            <person name="Ahn S.J."/>
            <person name="Almeida F.C."/>
            <person name="An C."/>
            <person name="Aqrawi P."/>
            <person name="Bretschneider A."/>
            <person name="Bryant W.B."/>
            <person name="Bucks S."/>
            <person name="Chao H."/>
            <person name="Chevignon G."/>
            <person name="Christen J.M."/>
            <person name="Clarke D.F."/>
            <person name="Dittmer N.T."/>
            <person name="Ferguson L.C.F."/>
            <person name="Garavelou S."/>
            <person name="Gordon K.H.J."/>
            <person name="Gunaratna R.T."/>
            <person name="Han Y."/>
            <person name="Hauser F."/>
            <person name="He Y."/>
            <person name="Heidel-Fischer H."/>
            <person name="Hirsh A."/>
            <person name="Hu Y."/>
            <person name="Jiang H."/>
            <person name="Kalra D."/>
            <person name="Klinner C."/>
            <person name="Konig C."/>
            <person name="Kovar C."/>
            <person name="Kroll A.R."/>
            <person name="Kuwar S.S."/>
            <person name="Lee S.L."/>
            <person name="Lehman R."/>
            <person name="Li K."/>
            <person name="Li Z."/>
            <person name="Liang H."/>
            <person name="Lovelace S."/>
            <person name="Lu Z."/>
            <person name="Mansfield J.H."/>
            <person name="McCulloch K.J."/>
            <person name="Mathew T."/>
            <person name="Morton B."/>
            <person name="Muzny D.M."/>
            <person name="Neunemann D."/>
            <person name="Ongeri F."/>
            <person name="Pauchet Y."/>
            <person name="Pu L.L."/>
            <person name="Pyrousis I."/>
            <person name="Rao X.J."/>
            <person name="Redding A."/>
            <person name="Roesel C."/>
            <person name="Sanchez-Gracia A."/>
            <person name="Schaack S."/>
            <person name="Shukla A."/>
            <person name="Tetreau G."/>
            <person name="Wang Y."/>
            <person name="Xiong G.H."/>
            <person name="Traut W."/>
            <person name="Walsh T.K."/>
            <person name="Worley K.C."/>
            <person name="Wu D."/>
            <person name="Wu W."/>
            <person name="Wu Y.Q."/>
            <person name="Zhang X."/>
            <person name="Zou Z."/>
            <person name="Zucker H."/>
            <person name="Briscoe A.D."/>
            <person name="Burmester T."/>
            <person name="Clem R.J."/>
            <person name="Feyereisen R."/>
            <person name="Grimmelikhuijzen C.J.P."/>
            <person name="Hamodrakas S.J."/>
            <person name="Hansson B.S."/>
            <person name="Huguet E."/>
            <person name="Jermiin L.S."/>
            <person name="Lan Q."/>
            <person name="Lehman H.K."/>
            <person name="Lorenzen M."/>
            <person name="Merzendorfer H."/>
            <person name="Michalopoulos I."/>
            <person name="Morton D.B."/>
            <person name="Muthukrishnan S."/>
            <person name="Oakeshott J.G."/>
            <person name="Palmer W."/>
            <person name="Park Y."/>
            <person name="Passarelli A.L."/>
            <person name="Rozas J."/>
            <person name="Schwartz L.M."/>
            <person name="Smith W."/>
            <person name="Southgate A."/>
            <person name="Vilcinskas A."/>
            <person name="Vogt R."/>
            <person name="Wang P."/>
            <person name="Werren J."/>
            <person name="Yu X.Q."/>
            <person name="Zhou J.J."/>
            <person name="Brown S.J."/>
            <person name="Scherer S.E."/>
            <person name="Richards S."/>
            <person name="Blissard G.W."/>
        </authorList>
    </citation>
    <scope>NUCLEOTIDE SEQUENCE</scope>
</reference>
<dbReference type="PANTHER" id="PTHR24276">
    <property type="entry name" value="POLYSERASE-RELATED"/>
    <property type="match status" value="1"/>
</dbReference>
<dbReference type="PANTHER" id="PTHR24276:SF91">
    <property type="entry name" value="AT26814P-RELATED"/>
    <property type="match status" value="1"/>
</dbReference>